<dbReference type="InterPro" id="IPR013328">
    <property type="entry name" value="6PGD_dom2"/>
</dbReference>
<name>A0A1H3TQ56_9MICO</name>
<dbReference type="SUPFAM" id="SSF48179">
    <property type="entry name" value="6-phosphogluconate dehydrogenase C-terminal domain-like"/>
    <property type="match status" value="1"/>
</dbReference>
<feature type="domain" description="3-hydroxyisobutyrate dehydrogenase-like NAD-binding" evidence="6">
    <location>
        <begin position="176"/>
        <end position="296"/>
    </location>
</feature>
<gene>
    <name evidence="7" type="ORF">SAMN05216554_4391</name>
</gene>
<evidence type="ECO:0000256" key="3">
    <source>
        <dbReference type="ARBA" id="ARBA00023027"/>
    </source>
</evidence>
<evidence type="ECO:0000256" key="2">
    <source>
        <dbReference type="ARBA" id="ARBA00023002"/>
    </source>
</evidence>
<dbReference type="STRING" id="381665.SAMN05216554_4391"/>
<dbReference type="GO" id="GO:0050661">
    <property type="term" value="F:NADP binding"/>
    <property type="evidence" value="ECO:0007669"/>
    <property type="project" value="InterPro"/>
</dbReference>
<dbReference type="PANTHER" id="PTHR22981:SF7">
    <property type="entry name" value="3-HYDROXYISOBUTYRATE DEHYDROGENASE, MITOCHONDRIAL"/>
    <property type="match status" value="1"/>
</dbReference>
<dbReference type="InterPro" id="IPR029154">
    <property type="entry name" value="HIBADH-like_NADP-bd"/>
</dbReference>
<sequence length="307" mass="31302">MPSDGRVQTGTERAGAVTVGFIGLGNMGVPMVTNLVAAGHTVVASDLSPDARARAAAAGASAVETAREVAARSGVVILMLPDSNIVAAVVGDIASLLAPDSLVIDMSSSEPLRTRALAAQLAETGIRLVDAPVSGGVVGAVKGSLTIMVGGEPADVDEAAAVLAPMGRVVRVGGIGAGHAIKALNNLLSATHLWITAEAMEVGERFGLDPATMLEVFNSSSGRSGSTENKYPNFIFPGTFDSGFGLRLMLKDMRIAVQLGEQVGRPSVLGADAVGLWAKAADDLEPTADHTRIAEWVRTAEGGAIEQ</sequence>
<dbReference type="InterPro" id="IPR036291">
    <property type="entry name" value="NAD(P)-bd_dom_sf"/>
</dbReference>
<dbReference type="InterPro" id="IPR015815">
    <property type="entry name" value="HIBADH-related"/>
</dbReference>
<keyword evidence="8" id="KW-1185">Reference proteome</keyword>
<organism evidence="7 8">
    <name type="scientific">Herbiconiux ginsengi</name>
    <dbReference type="NCBI Taxonomy" id="381665"/>
    <lineage>
        <taxon>Bacteria</taxon>
        <taxon>Bacillati</taxon>
        <taxon>Actinomycetota</taxon>
        <taxon>Actinomycetes</taxon>
        <taxon>Micrococcales</taxon>
        <taxon>Microbacteriaceae</taxon>
        <taxon>Herbiconiux</taxon>
    </lineage>
</organism>
<evidence type="ECO:0000313" key="7">
    <source>
        <dbReference type="EMBL" id="SDZ52364.1"/>
    </source>
</evidence>
<dbReference type="Pfam" id="PF14833">
    <property type="entry name" value="NAD_binding_11"/>
    <property type="match status" value="1"/>
</dbReference>
<dbReference type="Gene3D" id="1.10.1040.10">
    <property type="entry name" value="N-(1-d-carboxylethyl)-l-norvaline Dehydrogenase, domain 2"/>
    <property type="match status" value="1"/>
</dbReference>
<dbReference type="Pfam" id="PF03446">
    <property type="entry name" value="NAD_binding_2"/>
    <property type="match status" value="1"/>
</dbReference>
<dbReference type="InterPro" id="IPR006115">
    <property type="entry name" value="6PGDH_NADP-bd"/>
</dbReference>
<dbReference type="Proteomes" id="UP000198891">
    <property type="component" value="Unassembled WGS sequence"/>
</dbReference>
<evidence type="ECO:0000256" key="1">
    <source>
        <dbReference type="ARBA" id="ARBA00009080"/>
    </source>
</evidence>
<dbReference type="OrthoDB" id="3185659at2"/>
<dbReference type="GO" id="GO:0016616">
    <property type="term" value="F:oxidoreductase activity, acting on the CH-OH group of donors, NAD or NADP as acceptor"/>
    <property type="evidence" value="ECO:0007669"/>
    <property type="project" value="TreeGrafter"/>
</dbReference>
<dbReference type="GO" id="GO:0051287">
    <property type="term" value="F:NAD binding"/>
    <property type="evidence" value="ECO:0007669"/>
    <property type="project" value="InterPro"/>
</dbReference>
<comment type="similarity">
    <text evidence="1">Belongs to the HIBADH-related family.</text>
</comment>
<dbReference type="SUPFAM" id="SSF51735">
    <property type="entry name" value="NAD(P)-binding Rossmann-fold domains"/>
    <property type="match status" value="1"/>
</dbReference>
<evidence type="ECO:0000256" key="4">
    <source>
        <dbReference type="PIRSR" id="PIRSR000103-1"/>
    </source>
</evidence>
<dbReference type="PROSITE" id="PS00895">
    <property type="entry name" value="3_HYDROXYISOBUT_DH"/>
    <property type="match status" value="1"/>
</dbReference>
<keyword evidence="3" id="KW-0520">NAD</keyword>
<proteinExistence type="inferred from homology"/>
<dbReference type="InterPro" id="IPR008927">
    <property type="entry name" value="6-PGluconate_DH-like_C_sf"/>
</dbReference>
<dbReference type="AlphaFoldDB" id="A0A1H3TQ56"/>
<feature type="active site" evidence="4">
    <location>
        <position position="182"/>
    </location>
</feature>
<keyword evidence="2" id="KW-0560">Oxidoreductase</keyword>
<dbReference type="PANTHER" id="PTHR22981">
    <property type="entry name" value="3-HYDROXYISOBUTYRATE DEHYDROGENASE-RELATED"/>
    <property type="match status" value="1"/>
</dbReference>
<evidence type="ECO:0000259" key="6">
    <source>
        <dbReference type="Pfam" id="PF14833"/>
    </source>
</evidence>
<reference evidence="7 8" key="1">
    <citation type="submission" date="2016-10" db="EMBL/GenBank/DDBJ databases">
        <authorList>
            <person name="de Groot N.N."/>
        </authorList>
    </citation>
    <scope>NUCLEOTIDE SEQUENCE [LARGE SCALE GENOMIC DNA]</scope>
    <source>
        <strain evidence="7 8">CGMCC 4.3491</strain>
    </source>
</reference>
<dbReference type="RefSeq" id="WP_092557862.1">
    <property type="nucleotide sequence ID" value="NZ_FNPZ01000007.1"/>
</dbReference>
<protein>
    <submittedName>
        <fullName evidence="7">3-hydroxyisobutyrate dehydrogenase</fullName>
    </submittedName>
</protein>
<dbReference type="GO" id="GO:0016054">
    <property type="term" value="P:organic acid catabolic process"/>
    <property type="evidence" value="ECO:0007669"/>
    <property type="project" value="UniProtKB-ARBA"/>
</dbReference>
<evidence type="ECO:0000259" key="5">
    <source>
        <dbReference type="Pfam" id="PF03446"/>
    </source>
</evidence>
<dbReference type="PIRSF" id="PIRSF000103">
    <property type="entry name" value="HIBADH"/>
    <property type="match status" value="1"/>
</dbReference>
<feature type="domain" description="6-phosphogluconate dehydrogenase NADP-binding" evidence="5">
    <location>
        <begin position="18"/>
        <end position="172"/>
    </location>
</feature>
<dbReference type="InterPro" id="IPR002204">
    <property type="entry name" value="3-OH-isobutyrate_DH-rel_CS"/>
</dbReference>
<dbReference type="Gene3D" id="3.40.50.720">
    <property type="entry name" value="NAD(P)-binding Rossmann-like Domain"/>
    <property type="match status" value="1"/>
</dbReference>
<accession>A0A1H3TQ56</accession>
<evidence type="ECO:0000313" key="8">
    <source>
        <dbReference type="Proteomes" id="UP000198891"/>
    </source>
</evidence>
<dbReference type="EMBL" id="FNPZ01000007">
    <property type="protein sequence ID" value="SDZ52364.1"/>
    <property type="molecule type" value="Genomic_DNA"/>
</dbReference>